<keyword evidence="2" id="KW-0058">Aromatic hydrocarbons catabolism</keyword>
<keyword evidence="5" id="KW-0238">DNA-binding</keyword>
<dbReference type="PANTHER" id="PTHR32071:SF119">
    <property type="entry name" value="SIGMA L-DEPENDENT TRANSCRIPTIONAL REGULATOR YPLP-RELATED"/>
    <property type="match status" value="1"/>
</dbReference>
<dbReference type="FunFam" id="3.40.50.300:FF:000006">
    <property type="entry name" value="DNA-binding transcriptional regulator NtrC"/>
    <property type="match status" value="1"/>
</dbReference>
<name>A0A4R6PZM8_9FIRM</name>
<feature type="domain" description="Sigma-54 factor interaction" evidence="8">
    <location>
        <begin position="374"/>
        <end position="603"/>
    </location>
</feature>
<dbReference type="SUPFAM" id="SSF52540">
    <property type="entry name" value="P-loop containing nucleoside triphosphate hydrolases"/>
    <property type="match status" value="1"/>
</dbReference>
<evidence type="ECO:0000313" key="9">
    <source>
        <dbReference type="EMBL" id="TDP53687.1"/>
    </source>
</evidence>
<protein>
    <recommendedName>
        <fullName evidence="7">HTH-type transcriptional regulatory protein TyrR</fullName>
    </recommendedName>
</protein>
<dbReference type="Proteomes" id="UP000295500">
    <property type="component" value="Unassembled WGS sequence"/>
</dbReference>
<evidence type="ECO:0000259" key="8">
    <source>
        <dbReference type="PROSITE" id="PS50045"/>
    </source>
</evidence>
<dbReference type="InterPro" id="IPR009057">
    <property type="entry name" value="Homeodomain-like_sf"/>
</dbReference>
<keyword evidence="3" id="KW-0067">ATP-binding</keyword>
<dbReference type="InterPro" id="IPR025943">
    <property type="entry name" value="Sigma_54_int_dom_ATP-bd_2"/>
</dbReference>
<keyword evidence="6" id="KW-0804">Transcription</keyword>
<evidence type="ECO:0000313" key="10">
    <source>
        <dbReference type="Proteomes" id="UP000295500"/>
    </source>
</evidence>
<dbReference type="InterPro" id="IPR030828">
    <property type="entry name" value="HTH_TyrR"/>
</dbReference>
<dbReference type="PROSITE" id="PS50045">
    <property type="entry name" value="SIGMA54_INTERACT_4"/>
    <property type="match status" value="1"/>
</dbReference>
<dbReference type="SMART" id="SM00382">
    <property type="entry name" value="AAA"/>
    <property type="match status" value="1"/>
</dbReference>
<dbReference type="Gene3D" id="1.10.8.60">
    <property type="match status" value="1"/>
</dbReference>
<dbReference type="GO" id="GO:0003677">
    <property type="term" value="F:DNA binding"/>
    <property type="evidence" value="ECO:0007669"/>
    <property type="project" value="UniProtKB-KW"/>
</dbReference>
<dbReference type="InterPro" id="IPR058932">
    <property type="entry name" value="KDD_N"/>
</dbReference>
<dbReference type="GO" id="GO:0005524">
    <property type="term" value="F:ATP binding"/>
    <property type="evidence" value="ECO:0007669"/>
    <property type="project" value="UniProtKB-KW"/>
</dbReference>
<dbReference type="CDD" id="cd00009">
    <property type="entry name" value="AAA"/>
    <property type="match status" value="1"/>
</dbReference>
<dbReference type="EMBL" id="SNXO01000023">
    <property type="protein sequence ID" value="TDP53687.1"/>
    <property type="molecule type" value="Genomic_DNA"/>
</dbReference>
<dbReference type="RefSeq" id="WP_166635396.1">
    <property type="nucleotide sequence ID" value="NZ_SNXO01000023.1"/>
</dbReference>
<dbReference type="SUPFAM" id="SSF46689">
    <property type="entry name" value="Homeodomain-like"/>
    <property type="match status" value="1"/>
</dbReference>
<keyword evidence="4" id="KW-0805">Transcription regulation</keyword>
<dbReference type="InterPro" id="IPR025944">
    <property type="entry name" value="Sigma_54_int_dom_CS"/>
</dbReference>
<dbReference type="InterPro" id="IPR003593">
    <property type="entry name" value="AAA+_ATPase"/>
</dbReference>
<dbReference type="PROSITE" id="PS00675">
    <property type="entry name" value="SIGMA54_INTERACT_1"/>
    <property type="match status" value="1"/>
</dbReference>
<dbReference type="InterPro" id="IPR027417">
    <property type="entry name" value="P-loop_NTPase"/>
</dbReference>
<dbReference type="GO" id="GO:0006355">
    <property type="term" value="P:regulation of DNA-templated transcription"/>
    <property type="evidence" value="ECO:0007669"/>
    <property type="project" value="InterPro"/>
</dbReference>
<gene>
    <name evidence="9" type="ORF">EV211_1232</name>
</gene>
<evidence type="ECO:0000256" key="7">
    <source>
        <dbReference type="ARBA" id="ARBA00029500"/>
    </source>
</evidence>
<evidence type="ECO:0000256" key="5">
    <source>
        <dbReference type="ARBA" id="ARBA00023125"/>
    </source>
</evidence>
<dbReference type="Pfam" id="PF18024">
    <property type="entry name" value="HTH_50"/>
    <property type="match status" value="1"/>
</dbReference>
<evidence type="ECO:0000256" key="1">
    <source>
        <dbReference type="ARBA" id="ARBA00022741"/>
    </source>
</evidence>
<dbReference type="InterPro" id="IPR025662">
    <property type="entry name" value="Sigma_54_int_dom_ATP-bd_1"/>
</dbReference>
<comment type="caution">
    <text evidence="9">The sequence shown here is derived from an EMBL/GenBank/DDBJ whole genome shotgun (WGS) entry which is preliminary data.</text>
</comment>
<dbReference type="InterPro" id="IPR058031">
    <property type="entry name" value="AAA_lid_NorR"/>
</dbReference>
<evidence type="ECO:0000256" key="3">
    <source>
        <dbReference type="ARBA" id="ARBA00022840"/>
    </source>
</evidence>
<dbReference type="Gene3D" id="3.40.50.300">
    <property type="entry name" value="P-loop containing nucleotide triphosphate hydrolases"/>
    <property type="match status" value="1"/>
</dbReference>
<dbReference type="PANTHER" id="PTHR32071">
    <property type="entry name" value="TRANSCRIPTIONAL REGULATORY PROTEIN"/>
    <property type="match status" value="1"/>
</dbReference>
<evidence type="ECO:0000256" key="2">
    <source>
        <dbReference type="ARBA" id="ARBA00022797"/>
    </source>
</evidence>
<evidence type="ECO:0000256" key="6">
    <source>
        <dbReference type="ARBA" id="ARBA00023163"/>
    </source>
</evidence>
<evidence type="ECO:0000256" key="4">
    <source>
        <dbReference type="ARBA" id="ARBA00023015"/>
    </source>
</evidence>
<dbReference type="PROSITE" id="PS00688">
    <property type="entry name" value="SIGMA54_INTERACT_3"/>
    <property type="match status" value="1"/>
</dbReference>
<dbReference type="Pfam" id="PF00158">
    <property type="entry name" value="Sigma54_activat"/>
    <property type="match status" value="1"/>
</dbReference>
<dbReference type="Gene3D" id="1.10.10.60">
    <property type="entry name" value="Homeodomain-like"/>
    <property type="match status" value="1"/>
</dbReference>
<dbReference type="Pfam" id="PF26370">
    <property type="entry name" value="KDD_N"/>
    <property type="match status" value="1"/>
</dbReference>
<accession>A0A4R6PZM8</accession>
<dbReference type="InterPro" id="IPR002078">
    <property type="entry name" value="Sigma_54_int"/>
</dbReference>
<sequence length="688" mass="77332">MDDNYGLSRVIEPAGSVPVIAWKLDNRRDIGPSEARVALEKLLIEKGAFQQICNQCSYDESKMKAQIMDIVHKRGKFHNPFTDSSGVAFGTIEEMGEVFRRDHPELNIGDKYLCNETMTALPMYLDQIVSIDFNYNQLDVEGYGIIFGSTSSYIFESYFDVRYVLMANEEAGGLQRTTALAKENSTIAIIGKDVSTAMLYCMAARMNATDCQLIVILDNEHMLGISEEALENVFRDQADKLIFLDIGNPAGSFLARQELWNCADVVINSEDKTGAEPLSAFLCRDGGCLYFTRMRSNYTTAILVAESMHKYVNTIGMDQYFGSYNDYSRDLLVYSKPKLDEIDVLYKNTDYVHNLSPAAAGTLSMHKAMQVDDYIYASHVTDAMVDNVLNISKYDCNVIIQGETGVGKEKILELIHKNCSRNEKPCVKVNCATIQETLAESEFFGYEAGAFTGAQSGGKIGYFELANNGILFLDEIGSLSLNMQSKLLRVLQENQFYRVGGTEQITVNVRVICANNVSLQKMVEEGRFREDLYYRLNICQINVPPLRDRKDDIDVLARHFLSHYNKKYGMMKEISGDGYAALHGYNWPGNVRELENIVHRLIINSRGNMISGLDVDSVLNQNVYDNNILDAKSALKREGHVKFDDIIEEQEKQLISCALESEGTTRKAADALGIPQAKLMRKKQKYGL</sequence>
<reference evidence="9 10" key="1">
    <citation type="submission" date="2019-03" db="EMBL/GenBank/DDBJ databases">
        <title>Genomic Encyclopedia of Type Strains, Phase IV (KMG-IV): sequencing the most valuable type-strain genomes for metagenomic binning, comparative biology and taxonomic classification.</title>
        <authorList>
            <person name="Goeker M."/>
        </authorList>
    </citation>
    <scope>NUCLEOTIDE SEQUENCE [LARGE SCALE GENOMIC DNA]</scope>
    <source>
        <strain evidence="9 10">DSM 28287</strain>
    </source>
</reference>
<keyword evidence="10" id="KW-1185">Reference proteome</keyword>
<organism evidence="9 10">
    <name type="scientific">Aminicella lysinilytica</name>
    <dbReference type="NCBI Taxonomy" id="433323"/>
    <lineage>
        <taxon>Bacteria</taxon>
        <taxon>Bacillati</taxon>
        <taxon>Bacillota</taxon>
        <taxon>Clostridia</taxon>
        <taxon>Peptostreptococcales</taxon>
        <taxon>Anaerovoracaceae</taxon>
        <taxon>Aminicella</taxon>
    </lineage>
</organism>
<keyword evidence="1" id="KW-0547">Nucleotide-binding</keyword>
<dbReference type="AlphaFoldDB" id="A0A4R6PZM8"/>
<dbReference type="Pfam" id="PF25601">
    <property type="entry name" value="AAA_lid_14"/>
    <property type="match status" value="1"/>
</dbReference>
<dbReference type="PROSITE" id="PS00676">
    <property type="entry name" value="SIGMA54_INTERACT_2"/>
    <property type="match status" value="1"/>
</dbReference>
<proteinExistence type="predicted"/>